<organism evidence="3 5">
    <name type="scientific">Jeotgalicoccus coquinae</name>
    <dbReference type="NCBI Taxonomy" id="709509"/>
    <lineage>
        <taxon>Bacteria</taxon>
        <taxon>Bacillati</taxon>
        <taxon>Bacillota</taxon>
        <taxon>Bacilli</taxon>
        <taxon>Bacillales</taxon>
        <taxon>Staphylococcaceae</taxon>
        <taxon>Jeotgalicoccus</taxon>
    </lineage>
</organism>
<dbReference type="PANTHER" id="PTHR30137">
    <property type="entry name" value="LUCIFERASE-LIKE MONOOXYGENASE"/>
    <property type="match status" value="1"/>
</dbReference>
<dbReference type="EMBL" id="CAJEWA010000006">
    <property type="protein sequence ID" value="CAD2079671.1"/>
    <property type="molecule type" value="Genomic_DNA"/>
</dbReference>
<dbReference type="PANTHER" id="PTHR30137:SF20">
    <property type="entry name" value="N-ACETYL-S-ALKYLCYSTEINE MONOOXYGENASE"/>
    <property type="match status" value="1"/>
</dbReference>
<feature type="domain" description="Luciferase-like" evidence="2">
    <location>
        <begin position="1"/>
        <end position="238"/>
    </location>
</feature>
<dbReference type="InterPro" id="IPR011251">
    <property type="entry name" value="Luciferase-like_dom"/>
</dbReference>
<sequence length="333" mass="36768">MEFNILNQSPVLDGLSVSKSLSHTVELAKLADTLGYKRYFVSEHHNMENLIGTAPEVLVTHLINHTKNISIGAGGVMLSHHNPFHVAEQFQLISHLAPDRVNLGVGKAPGGTPLSTAALQHELRPDIDSFNDRFLSLKSYIDGTHENNKSLKISVDTVSSKPDLFLLGGSLPSALFAAENGVNFIFAHFIKNDEVLLKEVSAAYKELNPDGKFITALSVLSAETEADKKAAAKKNSVYSLKFKDGKTLRVTTEKQVNDFIKNTDEKIEVEKKQLDMILGTRDEIISKLDKLAEESPIDEFMFHIPSFDPALRNHTIETLAPIHTIHKEKAGIL</sequence>
<comment type="caution">
    <text evidence="3">The sequence shown here is derived from an EMBL/GenBank/DDBJ whole genome shotgun (WGS) entry which is preliminary data.</text>
</comment>
<dbReference type="Gene3D" id="3.20.20.30">
    <property type="entry name" value="Luciferase-like domain"/>
    <property type="match status" value="1"/>
</dbReference>
<evidence type="ECO:0000259" key="2">
    <source>
        <dbReference type="Pfam" id="PF00296"/>
    </source>
</evidence>
<proteinExistence type="predicted"/>
<keyword evidence="6" id="KW-1185">Reference proteome</keyword>
<reference evidence="3 5" key="1">
    <citation type="submission" date="2020-07" db="EMBL/GenBank/DDBJ databases">
        <authorList>
            <person name="Criscuolo A."/>
        </authorList>
    </citation>
    <scope>NUCLEOTIDE SEQUENCE [LARGE SCALE GENOMIC DNA]</scope>
    <source>
        <strain evidence="3">CIP111751</strain>
    </source>
</reference>
<dbReference type="GO" id="GO:0004497">
    <property type="term" value="F:monooxygenase activity"/>
    <property type="evidence" value="ECO:0007669"/>
    <property type="project" value="UniProtKB-KW"/>
</dbReference>
<reference evidence="4 6" key="2">
    <citation type="submission" date="2020-08" db="EMBL/GenBank/DDBJ databases">
        <title>Genomic Encyclopedia of Type Strains, Phase IV (KMG-IV): sequencing the most valuable type-strain genomes for metagenomic binning, comparative biology and taxonomic classification.</title>
        <authorList>
            <person name="Goeker M."/>
        </authorList>
    </citation>
    <scope>NUCLEOTIDE SEQUENCE [LARGE SCALE GENOMIC DNA]</scope>
    <source>
        <strain evidence="4 6">DSM 22419</strain>
    </source>
</reference>
<evidence type="ECO:0000313" key="6">
    <source>
        <dbReference type="Proteomes" id="UP000545588"/>
    </source>
</evidence>
<dbReference type="InterPro" id="IPR019949">
    <property type="entry name" value="CmoO-like"/>
</dbReference>
<dbReference type="NCBIfam" id="TIGR03558">
    <property type="entry name" value="oxido_grp_1"/>
    <property type="match status" value="1"/>
</dbReference>
<dbReference type="Proteomes" id="UP000545588">
    <property type="component" value="Unassembled WGS sequence"/>
</dbReference>
<evidence type="ECO:0000313" key="5">
    <source>
        <dbReference type="Proteomes" id="UP000534001"/>
    </source>
</evidence>
<dbReference type="AlphaFoldDB" id="A0A6V7RPF2"/>
<name>A0A6V7RPF2_9STAP</name>
<dbReference type="RefSeq" id="WP_184280619.1">
    <property type="nucleotide sequence ID" value="NZ_BMCO01000001.1"/>
</dbReference>
<dbReference type="GO" id="GO:0005829">
    <property type="term" value="C:cytosol"/>
    <property type="evidence" value="ECO:0007669"/>
    <property type="project" value="TreeGrafter"/>
</dbReference>
<evidence type="ECO:0000313" key="3">
    <source>
        <dbReference type="EMBL" id="CAD2079671.1"/>
    </source>
</evidence>
<dbReference type="EMBL" id="JACHFF010000001">
    <property type="protein sequence ID" value="MBB6422118.1"/>
    <property type="molecule type" value="Genomic_DNA"/>
</dbReference>
<dbReference type="Proteomes" id="UP000534001">
    <property type="component" value="Unassembled WGS sequence"/>
</dbReference>
<evidence type="ECO:0000256" key="1">
    <source>
        <dbReference type="ARBA" id="ARBA00007789"/>
    </source>
</evidence>
<gene>
    <name evidence="3" type="primary">luxA_2</name>
    <name evidence="4" type="ORF">HNR41_000044</name>
    <name evidence="3" type="ORF">JEOCOQ751_01537</name>
</gene>
<protein>
    <submittedName>
        <fullName evidence="3">Alkanal monooxygenase alpha chain</fullName>
    </submittedName>
    <submittedName>
        <fullName evidence="4">Luciferase family oxidoreductase group 1</fullName>
    </submittedName>
</protein>
<accession>A0A6V7RPF2</accession>
<keyword evidence="3" id="KW-0503">Monooxygenase</keyword>
<keyword evidence="3" id="KW-0560">Oxidoreductase</keyword>
<dbReference type="GO" id="GO:0016705">
    <property type="term" value="F:oxidoreductase activity, acting on paired donors, with incorporation or reduction of molecular oxygen"/>
    <property type="evidence" value="ECO:0007669"/>
    <property type="project" value="InterPro"/>
</dbReference>
<evidence type="ECO:0000313" key="4">
    <source>
        <dbReference type="EMBL" id="MBB6422118.1"/>
    </source>
</evidence>
<dbReference type="InterPro" id="IPR050766">
    <property type="entry name" value="Bact_Lucif_Oxidored"/>
</dbReference>
<dbReference type="Pfam" id="PF00296">
    <property type="entry name" value="Bac_luciferase"/>
    <property type="match status" value="1"/>
</dbReference>
<dbReference type="SUPFAM" id="SSF51679">
    <property type="entry name" value="Bacterial luciferase-like"/>
    <property type="match status" value="1"/>
</dbReference>
<dbReference type="InterPro" id="IPR036661">
    <property type="entry name" value="Luciferase-like_sf"/>
</dbReference>
<comment type="similarity">
    <text evidence="1">To bacterial alkanal monooxygenase alpha and beta chains.</text>
</comment>